<feature type="transmembrane region" description="Helical" evidence="8">
    <location>
        <begin position="346"/>
        <end position="366"/>
    </location>
</feature>
<dbReference type="KEGG" id="tcm:HL41_07365"/>
<evidence type="ECO:0000256" key="5">
    <source>
        <dbReference type="ARBA" id="ARBA00022989"/>
    </source>
</evidence>
<protein>
    <recommendedName>
        <fullName evidence="9">NADH:quinone oxidoreductase/Mrp antiporter transmembrane domain-containing protein</fullName>
    </recommendedName>
</protein>
<dbReference type="eggNOG" id="COG0651">
    <property type="taxonomic scope" value="Bacteria"/>
</dbReference>
<evidence type="ECO:0000256" key="7">
    <source>
        <dbReference type="RuleBase" id="RU000320"/>
    </source>
</evidence>
<feature type="transmembrane region" description="Helical" evidence="8">
    <location>
        <begin position="267"/>
        <end position="287"/>
    </location>
</feature>
<feature type="transmembrane region" description="Helical" evidence="8">
    <location>
        <begin position="175"/>
        <end position="193"/>
    </location>
</feature>
<evidence type="ECO:0000256" key="2">
    <source>
        <dbReference type="ARBA" id="ARBA00005346"/>
    </source>
</evidence>
<accession>A0A075WVM4</accession>
<keyword evidence="3" id="KW-1003">Cell membrane</keyword>
<keyword evidence="11" id="KW-1185">Reference proteome</keyword>
<dbReference type="PANTHER" id="PTHR42703:SF1">
    <property type="entry name" value="NA(+)_H(+) ANTIPORTER SUBUNIT D1"/>
    <property type="match status" value="1"/>
</dbReference>
<organism evidence="10 11">
    <name type="scientific">Thermodesulfobacterium commune DSM 2178</name>
    <dbReference type="NCBI Taxonomy" id="289377"/>
    <lineage>
        <taxon>Bacteria</taxon>
        <taxon>Pseudomonadati</taxon>
        <taxon>Thermodesulfobacteriota</taxon>
        <taxon>Thermodesulfobacteria</taxon>
        <taxon>Thermodesulfobacteriales</taxon>
        <taxon>Thermodesulfobacteriaceae</taxon>
        <taxon>Thermodesulfobacterium</taxon>
    </lineage>
</organism>
<evidence type="ECO:0000256" key="3">
    <source>
        <dbReference type="ARBA" id="ARBA00022475"/>
    </source>
</evidence>
<keyword evidence="4 7" id="KW-0812">Transmembrane</keyword>
<evidence type="ECO:0000256" key="8">
    <source>
        <dbReference type="SAM" id="Phobius"/>
    </source>
</evidence>
<dbReference type="PANTHER" id="PTHR42703">
    <property type="entry name" value="NADH DEHYDROGENASE"/>
    <property type="match status" value="1"/>
</dbReference>
<evidence type="ECO:0000313" key="11">
    <source>
        <dbReference type="Proteomes" id="UP000028481"/>
    </source>
</evidence>
<evidence type="ECO:0000256" key="1">
    <source>
        <dbReference type="ARBA" id="ARBA00004651"/>
    </source>
</evidence>
<feature type="transmembrane region" description="Helical" evidence="8">
    <location>
        <begin position="107"/>
        <end position="128"/>
    </location>
</feature>
<feature type="transmembrane region" description="Helical" evidence="8">
    <location>
        <begin position="82"/>
        <end position="101"/>
    </location>
</feature>
<dbReference type="EMBL" id="CP008796">
    <property type="protein sequence ID" value="AIH04518.1"/>
    <property type="molecule type" value="Genomic_DNA"/>
</dbReference>
<evidence type="ECO:0000256" key="4">
    <source>
        <dbReference type="ARBA" id="ARBA00022692"/>
    </source>
</evidence>
<dbReference type="Pfam" id="PF00361">
    <property type="entry name" value="Proton_antipo_M"/>
    <property type="match status" value="1"/>
</dbReference>
<name>A0A075WVM4_9BACT</name>
<feature type="transmembrane region" description="Helical" evidence="8">
    <location>
        <begin position="135"/>
        <end position="155"/>
    </location>
</feature>
<feature type="transmembrane region" description="Helical" evidence="8">
    <location>
        <begin position="32"/>
        <end position="51"/>
    </location>
</feature>
<comment type="subcellular location">
    <subcellularLocation>
        <location evidence="1">Cell membrane</location>
        <topology evidence="1">Multi-pass membrane protein</topology>
    </subcellularLocation>
    <subcellularLocation>
        <location evidence="7">Membrane</location>
        <topology evidence="7">Multi-pass membrane protein</topology>
    </subcellularLocation>
</comment>
<keyword evidence="6 8" id="KW-0472">Membrane</keyword>
<dbReference type="Proteomes" id="UP000028481">
    <property type="component" value="Chromosome"/>
</dbReference>
<dbReference type="HOGENOM" id="CLU_052513_0_0_0"/>
<sequence>MLKALAPFLTIIYMAITLLCGVFYLRDFNKKLTVLLCLVVLTFSNLFLLWGETSYGLFFDGISVIALLTLFWVLGYKEAFKILGVVETSYLFLLILGKTVFALTPEGIVLLVIAFFLKLAVFPLFLWLPIVVKSIDAITAGFFICIFEIVDFVLLWRTVEKASWFPQFFESLREFSLYIGIITLLLGAGLALCEKNLKKLLAYATIDDTGYLLIGLSLFSPVSLYGTTILWINHLIAKLGLFFIAYRIEKNTSVISLGKVKGLAKDYPGLAFSFLVFALTLIGVPIFPGFWGKLFLYQEVFKLSKALFGLMVLGGCLTLVYFIRAYHSLFLGEKEPETVQPFLPKLDLVLVMLLSFTIVLGCLIIGF</sequence>
<proteinExistence type="inferred from homology"/>
<gene>
    <name evidence="10" type="ORF">HL41_07365</name>
</gene>
<feature type="domain" description="NADH:quinone oxidoreductase/Mrp antiporter transmembrane" evidence="9">
    <location>
        <begin position="38"/>
        <end position="318"/>
    </location>
</feature>
<comment type="similarity">
    <text evidence="2">Belongs to the CPA3 antiporters (TC 2.A.63) subunit D family.</text>
</comment>
<dbReference type="InterPro" id="IPR001750">
    <property type="entry name" value="ND/Mrp_TM"/>
</dbReference>
<keyword evidence="5 8" id="KW-1133">Transmembrane helix</keyword>
<dbReference type="GO" id="GO:0005886">
    <property type="term" value="C:plasma membrane"/>
    <property type="evidence" value="ECO:0007669"/>
    <property type="project" value="UniProtKB-SubCell"/>
</dbReference>
<dbReference type="PaxDb" id="289377-HL41_07365"/>
<dbReference type="InterPro" id="IPR050586">
    <property type="entry name" value="CPA3_Na-H_Antiporter_D"/>
</dbReference>
<dbReference type="RefSeq" id="WP_038062226.1">
    <property type="nucleotide sequence ID" value="NZ_JQLF01000017.1"/>
</dbReference>
<feature type="transmembrane region" description="Helical" evidence="8">
    <location>
        <begin position="307"/>
        <end position="326"/>
    </location>
</feature>
<feature type="transmembrane region" description="Helical" evidence="8">
    <location>
        <begin position="57"/>
        <end position="75"/>
    </location>
</feature>
<evidence type="ECO:0000259" key="9">
    <source>
        <dbReference type="Pfam" id="PF00361"/>
    </source>
</evidence>
<evidence type="ECO:0000256" key="6">
    <source>
        <dbReference type="ARBA" id="ARBA00023136"/>
    </source>
</evidence>
<dbReference type="AlphaFoldDB" id="A0A075WVM4"/>
<evidence type="ECO:0000313" key="10">
    <source>
        <dbReference type="EMBL" id="AIH04518.1"/>
    </source>
</evidence>
<dbReference type="STRING" id="289377.HL41_07365"/>
<feature type="transmembrane region" description="Helical" evidence="8">
    <location>
        <begin position="6"/>
        <end position="25"/>
    </location>
</feature>
<reference evidence="10 11" key="1">
    <citation type="journal article" date="2015" name="Genome Announc.">
        <title>Genome Sequence of a Sulfate-Reducing Thermophilic Bacterium, Thermodesulfobacterium commune DSM 2178T (Phylum Thermodesulfobacteria).</title>
        <authorList>
            <person name="Bhatnagar S."/>
            <person name="Badger J.H."/>
            <person name="Madupu R."/>
            <person name="Khouri H.M."/>
            <person name="O'Connor E.M."/>
            <person name="Robb F.T."/>
            <person name="Ward N.L."/>
            <person name="Eisen J.A."/>
        </authorList>
    </citation>
    <scope>NUCLEOTIDE SEQUENCE [LARGE SCALE GENOMIC DNA]</scope>
    <source>
        <strain evidence="10 11">DSM 2178</strain>
    </source>
</reference>